<sequence>MAKLSTIMGELSTPIAIVNTETLKLLKQTTEPPRPSAVVMTFCLVQGCEVPDTEQAIRQLGAPLAPVRAGLRVAYSRAHQTGLAAMEFESDGKAADELKRLYEFVCMNLYASAPEDV</sequence>
<evidence type="ECO:0000313" key="2">
    <source>
        <dbReference type="Proteomes" id="UP000603940"/>
    </source>
</evidence>
<dbReference type="RefSeq" id="WP_187779625.1">
    <property type="nucleotide sequence ID" value="NZ_JACTUZ010000082.1"/>
</dbReference>
<reference evidence="1 2" key="1">
    <citation type="journal article" date="2009" name="Int. J. Syst. Evol. Microbiol.">
        <title>Transfer of Teichococcus ludipueritiae and Muricoccus roseus to the genus Roseomonas, as Roseomonas ludipueritiae comb. nov. and Roseomonas rosea comb. nov., respectively, and emended description of the genus Roseomonas.</title>
        <authorList>
            <person name="Sanchez-Porro C."/>
            <person name="Gallego V."/>
            <person name="Busse H.J."/>
            <person name="Kampfer P."/>
            <person name="Ventosa A."/>
        </authorList>
    </citation>
    <scope>NUCLEOTIDE SEQUENCE [LARGE SCALE GENOMIC DNA]</scope>
    <source>
        <strain evidence="1 2">DSM 14915</strain>
    </source>
</reference>
<comment type="caution">
    <text evidence="1">The sequence shown here is derived from an EMBL/GenBank/DDBJ whole genome shotgun (WGS) entry which is preliminary data.</text>
</comment>
<protein>
    <submittedName>
        <fullName evidence="1">Uncharacterized protein</fullName>
    </submittedName>
</protein>
<evidence type="ECO:0000313" key="1">
    <source>
        <dbReference type="EMBL" id="MBC9178535.1"/>
    </source>
</evidence>
<proteinExistence type="predicted"/>
<name>A0ABR7R9U3_9PROT</name>
<organism evidence="1 2">
    <name type="scientific">Pseudoroseomonas ludipueritiae</name>
    <dbReference type="NCBI Taxonomy" id="198093"/>
    <lineage>
        <taxon>Bacteria</taxon>
        <taxon>Pseudomonadati</taxon>
        <taxon>Pseudomonadota</taxon>
        <taxon>Alphaproteobacteria</taxon>
        <taxon>Acetobacterales</taxon>
        <taxon>Acetobacteraceae</taxon>
        <taxon>Pseudoroseomonas</taxon>
    </lineage>
</organism>
<gene>
    <name evidence="1" type="ORF">IBL25_16440</name>
</gene>
<dbReference type="EMBL" id="JACTUZ010000082">
    <property type="protein sequence ID" value="MBC9178535.1"/>
    <property type="molecule type" value="Genomic_DNA"/>
</dbReference>
<dbReference type="Proteomes" id="UP000603940">
    <property type="component" value="Unassembled WGS sequence"/>
</dbReference>
<accession>A0ABR7R9U3</accession>
<keyword evidence="2" id="KW-1185">Reference proteome</keyword>